<feature type="transmembrane region" description="Helical" evidence="18">
    <location>
        <begin position="494"/>
        <end position="511"/>
    </location>
</feature>
<evidence type="ECO:0000256" key="18">
    <source>
        <dbReference type="RuleBase" id="RU364027"/>
    </source>
</evidence>
<comment type="function">
    <text evidence="18">Phospholipid scramblase involved in autophagy. Cycles between the preautophagosomal structure/phagophore assembly site (PAS) and the cytoplasmic vesicle pool and supplies membrane for the growing autophagosome. Lipid scramblase activity plays a key role in preautophagosomal structure/phagophore assembly by distributing the phospholipids that arrive through ATG2 from the cytoplasmic to the luminal leaflet of the bilayer, thereby driving autophagosomal membrane expansion.</text>
</comment>
<dbReference type="GO" id="GO:0034727">
    <property type="term" value="P:piecemeal microautophagy of the nucleus"/>
    <property type="evidence" value="ECO:0007669"/>
    <property type="project" value="TreeGrafter"/>
</dbReference>
<feature type="transmembrane region" description="Helical" evidence="18">
    <location>
        <begin position="159"/>
        <end position="184"/>
    </location>
</feature>
<keyword evidence="13 18" id="KW-0472">Membrane</keyword>
<sequence length="815" mass="94760">MTDQSIFGRFQANDVPYVPFRDDNEEDLEEEFSESLVLRPTASTSSRTVPSTFQNFTTNRQQRYQHLPEDDEIEDSDQESNEAPASLIVEMPPQQQQQQQQQQHQQRNRRSHPSPRPGMNIRDLTMWKWVNVENLDLFFEQVYAYYVGKGFYCILLRRFLNLLTLGFTITFTTFLLECVDYSLIRHNNTLSNVIIPRCLSRLSGWSTLFVTLFSIAWVWNAVRLVLDIRRLIDMFNFYTYLLNIPDADIQTIPWQKVVNHIIDLRENNPTTSHQGPNNKPQQRLDAHNITNRIMRQENYLIALFNKDMLDLTIPIPFFRQKNFLTKTLEWNLRYCIINHVFNDQGQVRRAFVKDTRGVQRERLTQGLRRRFIFMGILNFIFAPFIVVYGLIDFFFRYFEEYRNNPGNIGLREWSPFARWKFREFNELPHLFNQRLDKSYKQANKYVDQFPKEKTALLANFISFVASSLTAVLLLASIIDSEVFLGFEISPGRTVFFYLGLLVPVVAISRGLSMEDHVVFDPTVRLKKVVEHTHYSPDSWKGKLDTDDVRKEFIELFQVKVVIFFQEILGVIFTPFILWFSLPECSQQIIDFFREFTVHVDGLGYVCSFAVFDFKRHGNVKYGAPAEVENEYYLSKDGKMEKSFLNFKANHPDWEPTDPAGSLYLSRLNFNNQPHLERHNSARSAPIDSILKNNRRSMNNVHFGYPPGTSHYNYAGNTTTSAGINSTIEDRQPSYVHSNTSRSGRIGDQSTSDIQSSPDSSQEGHFASDLSGSYILPGTKIGGTTNLTESNEPDRPRREGVIGLLNQFYELNNPSM</sequence>
<evidence type="ECO:0000256" key="15">
    <source>
        <dbReference type="ARBA" id="ARBA00024615"/>
    </source>
</evidence>
<evidence type="ECO:0000256" key="1">
    <source>
        <dbReference type="ARBA" id="ARBA00004439"/>
    </source>
</evidence>
<evidence type="ECO:0000256" key="6">
    <source>
        <dbReference type="ARBA" id="ARBA00018074"/>
    </source>
</evidence>
<comment type="caution">
    <text evidence="20">The sequence shown here is derived from an EMBL/GenBank/DDBJ whole genome shotgun (WGS) entry which is preliminary data.</text>
</comment>
<proteinExistence type="inferred from homology"/>
<evidence type="ECO:0000256" key="2">
    <source>
        <dbReference type="ARBA" id="ARBA00004477"/>
    </source>
</evidence>
<comment type="similarity">
    <text evidence="5 18">Belongs to the ATG9 family.</text>
</comment>
<organism evidence="20 21">
    <name type="scientific">Gigaspora rosea</name>
    <dbReference type="NCBI Taxonomy" id="44941"/>
    <lineage>
        <taxon>Eukaryota</taxon>
        <taxon>Fungi</taxon>
        <taxon>Fungi incertae sedis</taxon>
        <taxon>Mucoromycota</taxon>
        <taxon>Glomeromycotina</taxon>
        <taxon>Glomeromycetes</taxon>
        <taxon>Diversisporales</taxon>
        <taxon>Gigasporaceae</taxon>
        <taxon>Gigaspora</taxon>
    </lineage>
</organism>
<dbReference type="GO" id="GO:0030659">
    <property type="term" value="C:cytoplasmic vesicle membrane"/>
    <property type="evidence" value="ECO:0007669"/>
    <property type="project" value="UniProtKB-SubCell"/>
</dbReference>
<dbReference type="GO" id="GO:0005776">
    <property type="term" value="C:autophagosome"/>
    <property type="evidence" value="ECO:0007669"/>
    <property type="project" value="TreeGrafter"/>
</dbReference>
<feature type="transmembrane region" description="Helical" evidence="18">
    <location>
        <begin position="455"/>
        <end position="474"/>
    </location>
</feature>
<dbReference type="GO" id="GO:0006869">
    <property type="term" value="P:lipid transport"/>
    <property type="evidence" value="ECO:0007669"/>
    <property type="project" value="UniProtKB-KW"/>
</dbReference>
<keyword evidence="10 18" id="KW-0072">Autophagy</keyword>
<feature type="compositionally biased region" description="Low complexity" evidence="19">
    <location>
        <begin position="747"/>
        <end position="760"/>
    </location>
</feature>
<dbReference type="AlphaFoldDB" id="A0A397W976"/>
<dbReference type="GO" id="GO:0061709">
    <property type="term" value="P:reticulophagy"/>
    <property type="evidence" value="ECO:0007669"/>
    <property type="project" value="TreeGrafter"/>
</dbReference>
<evidence type="ECO:0000256" key="5">
    <source>
        <dbReference type="ARBA" id="ARBA00006185"/>
    </source>
</evidence>
<comment type="catalytic activity">
    <reaction evidence="17">
        <text>a 1,2-diacyl-sn-glycero-3-phosphocholine(in) = a 1,2-diacyl-sn-glycero-3-phosphocholine(out)</text>
        <dbReference type="Rhea" id="RHEA:38571"/>
        <dbReference type="ChEBI" id="CHEBI:57643"/>
    </reaction>
</comment>
<comment type="catalytic activity">
    <reaction evidence="16">
        <text>a 1,2-diacyl-sn-glycero-3-phospho-(1D-myo-inositol-3-phosphate)(in) = a 1,2-diacyl-sn-glycero-3-phospho-(1D-myo-inositol-3-phosphate)(out)</text>
        <dbReference type="Rhea" id="RHEA:67920"/>
        <dbReference type="ChEBI" id="CHEBI:58088"/>
    </reaction>
</comment>
<comment type="catalytic activity">
    <reaction evidence="15">
        <text>a 1,2-diacyl-sn-glycero-3-phosphoethanolamine(in) = a 1,2-diacyl-sn-glycero-3-phosphoethanolamine(out)</text>
        <dbReference type="Rhea" id="RHEA:38895"/>
        <dbReference type="ChEBI" id="CHEBI:64612"/>
    </reaction>
</comment>
<feature type="region of interest" description="Disordered" evidence="19">
    <location>
        <begin position="729"/>
        <end position="796"/>
    </location>
</feature>
<gene>
    <name evidence="20" type="ORF">C2G38_1630992</name>
</gene>
<comment type="subcellular location">
    <subcellularLocation>
        <location evidence="1">Cytoplasmic vesicle membrane</location>
        <topology evidence="1">Multi-pass membrane protein</topology>
    </subcellularLocation>
    <subcellularLocation>
        <location evidence="2">Endoplasmic reticulum membrane</location>
        <topology evidence="2">Multi-pass membrane protein</topology>
    </subcellularLocation>
    <subcellularLocation>
        <location evidence="4">Golgi apparatus membrane</location>
        <topology evidence="4">Multi-pass membrane protein</topology>
    </subcellularLocation>
    <subcellularLocation>
        <location evidence="3 18">Preautophagosomal structure membrane</location>
        <topology evidence="3 18">Multi-pass membrane protein</topology>
    </subcellularLocation>
</comment>
<feature type="transmembrane region" description="Helical" evidence="18">
    <location>
        <begin position="371"/>
        <end position="391"/>
    </location>
</feature>
<evidence type="ECO:0000256" key="19">
    <source>
        <dbReference type="SAM" id="MobiDB-lite"/>
    </source>
</evidence>
<dbReference type="GO" id="GO:0000139">
    <property type="term" value="C:Golgi membrane"/>
    <property type="evidence" value="ECO:0007669"/>
    <property type="project" value="UniProtKB-SubCell"/>
</dbReference>
<protein>
    <recommendedName>
        <fullName evidence="6 18">Autophagy-related protein 9</fullName>
    </recommendedName>
</protein>
<dbReference type="Pfam" id="PF04109">
    <property type="entry name" value="ATG9"/>
    <property type="match status" value="1"/>
</dbReference>
<evidence type="ECO:0000256" key="17">
    <source>
        <dbReference type="ARBA" id="ARBA00024631"/>
    </source>
</evidence>
<feature type="transmembrane region" description="Helical" evidence="18">
    <location>
        <begin position="560"/>
        <end position="581"/>
    </location>
</feature>
<keyword evidence="7 18" id="KW-0813">Transport</keyword>
<feature type="region of interest" description="Disordered" evidence="19">
    <location>
        <begin position="92"/>
        <end position="119"/>
    </location>
</feature>
<reference evidence="20 21" key="1">
    <citation type="submission" date="2018-06" db="EMBL/GenBank/DDBJ databases">
        <title>Comparative genomics reveals the genomic features of Rhizophagus irregularis, R. cerebriforme, R. diaphanum and Gigaspora rosea, and their symbiotic lifestyle signature.</title>
        <authorList>
            <person name="Morin E."/>
            <person name="San Clemente H."/>
            <person name="Chen E.C.H."/>
            <person name="De La Providencia I."/>
            <person name="Hainaut M."/>
            <person name="Kuo A."/>
            <person name="Kohler A."/>
            <person name="Murat C."/>
            <person name="Tang N."/>
            <person name="Roy S."/>
            <person name="Loubradou J."/>
            <person name="Henrissat B."/>
            <person name="Grigoriev I.V."/>
            <person name="Corradi N."/>
            <person name="Roux C."/>
            <person name="Martin F.M."/>
        </authorList>
    </citation>
    <scope>NUCLEOTIDE SEQUENCE [LARGE SCALE GENOMIC DNA]</scope>
    <source>
        <strain evidence="20 21">DAOM 194757</strain>
    </source>
</reference>
<dbReference type="GO" id="GO:0034045">
    <property type="term" value="C:phagophore assembly site membrane"/>
    <property type="evidence" value="ECO:0007669"/>
    <property type="project" value="UniProtKB-SubCell"/>
</dbReference>
<feature type="compositionally biased region" description="Acidic residues" evidence="19">
    <location>
        <begin position="23"/>
        <end position="33"/>
    </location>
</feature>
<keyword evidence="12 18" id="KW-0445">Lipid transport</keyword>
<dbReference type="STRING" id="44941.A0A397W976"/>
<feature type="compositionally biased region" description="Polar residues" evidence="19">
    <location>
        <begin position="41"/>
        <end position="59"/>
    </location>
</feature>
<evidence type="ECO:0000256" key="14">
    <source>
        <dbReference type="ARBA" id="ARBA00024479"/>
    </source>
</evidence>
<evidence type="ECO:0000256" key="10">
    <source>
        <dbReference type="ARBA" id="ARBA00023006"/>
    </source>
</evidence>
<keyword evidence="8 18" id="KW-0812">Transmembrane</keyword>
<name>A0A397W976_9GLOM</name>
<dbReference type="OrthoDB" id="2020634at2759"/>
<accession>A0A397W976</accession>
<feature type="transmembrane region" description="Helical" evidence="18">
    <location>
        <begin position="204"/>
        <end position="226"/>
    </location>
</feature>
<evidence type="ECO:0000256" key="9">
    <source>
        <dbReference type="ARBA" id="ARBA00022989"/>
    </source>
</evidence>
<evidence type="ECO:0000256" key="11">
    <source>
        <dbReference type="ARBA" id="ARBA00023034"/>
    </source>
</evidence>
<evidence type="ECO:0000256" key="4">
    <source>
        <dbReference type="ARBA" id="ARBA00004653"/>
    </source>
</evidence>
<dbReference type="EMBL" id="QKWP01000080">
    <property type="protein sequence ID" value="RIB28006.1"/>
    <property type="molecule type" value="Genomic_DNA"/>
</dbReference>
<comment type="catalytic activity">
    <reaction evidence="14">
        <text>a 1,2-diacyl-sn-glycero-3-phospho-L-serine(in) = a 1,2-diacyl-sn-glycero-3-phospho-L-serine(out)</text>
        <dbReference type="Rhea" id="RHEA:38663"/>
        <dbReference type="ChEBI" id="CHEBI:57262"/>
    </reaction>
</comment>
<dbReference type="PANTHER" id="PTHR13038:SF10">
    <property type="entry name" value="AUTOPHAGY-RELATED PROTEIN 9"/>
    <property type="match status" value="1"/>
</dbReference>
<evidence type="ECO:0000256" key="16">
    <source>
        <dbReference type="ARBA" id="ARBA00024621"/>
    </source>
</evidence>
<evidence type="ECO:0000256" key="13">
    <source>
        <dbReference type="ARBA" id="ARBA00023136"/>
    </source>
</evidence>
<keyword evidence="21" id="KW-1185">Reference proteome</keyword>
<keyword evidence="11" id="KW-0333">Golgi apparatus</keyword>
<evidence type="ECO:0000256" key="3">
    <source>
        <dbReference type="ARBA" id="ARBA00004511"/>
    </source>
</evidence>
<evidence type="ECO:0000256" key="12">
    <source>
        <dbReference type="ARBA" id="ARBA00023055"/>
    </source>
</evidence>
<dbReference type="GO" id="GO:0005789">
    <property type="term" value="C:endoplasmic reticulum membrane"/>
    <property type="evidence" value="ECO:0007669"/>
    <property type="project" value="UniProtKB-SubCell"/>
</dbReference>
<dbReference type="InterPro" id="IPR007241">
    <property type="entry name" value="Autophagy-rel_prot_9"/>
</dbReference>
<dbReference type="GO" id="GO:0034497">
    <property type="term" value="P:protein localization to phagophore assembly site"/>
    <property type="evidence" value="ECO:0007669"/>
    <property type="project" value="TreeGrafter"/>
</dbReference>
<dbReference type="Proteomes" id="UP000266673">
    <property type="component" value="Unassembled WGS sequence"/>
</dbReference>
<evidence type="ECO:0000313" key="21">
    <source>
        <dbReference type="Proteomes" id="UP000266673"/>
    </source>
</evidence>
<feature type="region of interest" description="Disordered" evidence="19">
    <location>
        <begin position="1"/>
        <end position="59"/>
    </location>
</feature>
<dbReference type="PANTHER" id="PTHR13038">
    <property type="entry name" value="APG9 AUTOPHAGY 9"/>
    <property type="match status" value="1"/>
</dbReference>
<dbReference type="GO" id="GO:0000422">
    <property type="term" value="P:autophagy of mitochondrion"/>
    <property type="evidence" value="ECO:0007669"/>
    <property type="project" value="TreeGrafter"/>
</dbReference>
<evidence type="ECO:0000313" key="20">
    <source>
        <dbReference type="EMBL" id="RIB28006.1"/>
    </source>
</evidence>
<feature type="compositionally biased region" description="Low complexity" evidence="19">
    <location>
        <begin position="94"/>
        <end position="105"/>
    </location>
</feature>
<keyword evidence="9 18" id="KW-1133">Transmembrane helix</keyword>
<evidence type="ECO:0000256" key="7">
    <source>
        <dbReference type="ARBA" id="ARBA00022448"/>
    </source>
</evidence>
<evidence type="ECO:0000256" key="8">
    <source>
        <dbReference type="ARBA" id="ARBA00022692"/>
    </source>
</evidence>